<proteinExistence type="predicted"/>
<dbReference type="AlphaFoldDB" id="A0A2S9KIM4"/>
<accession>A0A2S9KIM4</accession>
<dbReference type="Proteomes" id="UP000238326">
    <property type="component" value="Unassembled WGS sequence"/>
</dbReference>
<name>A0A2S9KIM4_9BURK</name>
<dbReference type="Gene3D" id="3.40.50.1010">
    <property type="entry name" value="5'-nuclease"/>
    <property type="match status" value="1"/>
</dbReference>
<gene>
    <name evidence="1" type="ORF">C6P61_01990</name>
</gene>
<organism evidence="1 2">
    <name type="scientific">Malikia spinosa</name>
    <dbReference type="NCBI Taxonomy" id="86180"/>
    <lineage>
        <taxon>Bacteria</taxon>
        <taxon>Pseudomonadati</taxon>
        <taxon>Pseudomonadota</taxon>
        <taxon>Betaproteobacteria</taxon>
        <taxon>Burkholderiales</taxon>
        <taxon>Comamonadaceae</taxon>
        <taxon>Malikia</taxon>
    </lineage>
</organism>
<protein>
    <submittedName>
        <fullName evidence="1">6-hydroxy-3-succinoylpyridine hydroxylase</fullName>
    </submittedName>
</protein>
<dbReference type="OrthoDB" id="428683at2"/>
<evidence type="ECO:0000313" key="1">
    <source>
        <dbReference type="EMBL" id="PRD70289.1"/>
    </source>
</evidence>
<dbReference type="CDD" id="cd18722">
    <property type="entry name" value="PIN_NicB-like"/>
    <property type="match status" value="1"/>
</dbReference>
<sequence length="297" mass="33337">MDGYNLYYGCLKGTAFKWLDLLALFERHVLPSVTVSGQDQALTSRLEPQAIKFFTAPILEQAAKASDSLRCQERYHAALSKHQPGRIDIIKGYYSLTQARPKAIDPVDPKKWPRDCTVEVPVWKLEEKQSDVNLALHAFKDALIEGIEHVVIVTNDTDIAPALEMIRAHTSAIVGLVIPTRDHQRPPNRDLTRHAHWVRSHITLSELQAAQLPRVIPAARNPVLKPDSWYARPDLLAQALALACVEKGSRSQAFQWLETPNPHWSGSKPIELLESDAGEQVIAFMQEWDSRKPAPSS</sequence>
<comment type="caution">
    <text evidence="1">The sequence shown here is derived from an EMBL/GenBank/DDBJ whole genome shotgun (WGS) entry which is preliminary data.</text>
</comment>
<evidence type="ECO:0000313" key="2">
    <source>
        <dbReference type="Proteomes" id="UP000238326"/>
    </source>
</evidence>
<dbReference type="EMBL" id="PVLR01000006">
    <property type="protein sequence ID" value="PRD70289.1"/>
    <property type="molecule type" value="Genomic_DNA"/>
</dbReference>
<reference evidence="1 2" key="1">
    <citation type="submission" date="2018-03" db="EMBL/GenBank/DDBJ databases">
        <title>Comparative genomics illustrates the genes involved in a hyperalkaliphilic mechanisms of Serpentinomonas isolated from highly-alkaline calcium-rich serpentinized springs.</title>
        <authorList>
            <person name="Suzuki S."/>
            <person name="Ishii S."/>
            <person name="Walworth N."/>
            <person name="Bird L."/>
            <person name="Kuenen J.G."/>
            <person name="Nealson K.H."/>
        </authorList>
    </citation>
    <scope>NUCLEOTIDE SEQUENCE [LARGE SCALE GENOMIC DNA]</scope>
    <source>
        <strain evidence="1 2">83</strain>
    </source>
</reference>
<keyword evidence="2" id="KW-1185">Reference proteome</keyword>